<evidence type="ECO:0000313" key="10">
    <source>
        <dbReference type="EMBL" id="SEB65771.1"/>
    </source>
</evidence>
<dbReference type="EMBL" id="FNSL01000001">
    <property type="protein sequence ID" value="SEB65771.1"/>
    <property type="molecule type" value="Genomic_DNA"/>
</dbReference>
<feature type="transmembrane region" description="Helical" evidence="8">
    <location>
        <begin position="31"/>
        <end position="52"/>
    </location>
</feature>
<dbReference type="AlphaFoldDB" id="A0A1H4L4W9"/>
<feature type="transmembrane region" description="Helical" evidence="8">
    <location>
        <begin position="128"/>
        <end position="148"/>
    </location>
</feature>
<keyword evidence="3 8" id="KW-0813">Transport</keyword>
<evidence type="ECO:0000256" key="6">
    <source>
        <dbReference type="ARBA" id="ARBA00022989"/>
    </source>
</evidence>
<dbReference type="Gene3D" id="1.10.3720.10">
    <property type="entry name" value="MetI-like"/>
    <property type="match status" value="1"/>
</dbReference>
<dbReference type="InterPro" id="IPR050809">
    <property type="entry name" value="UgpAE/MalFG_permease"/>
</dbReference>
<dbReference type="GO" id="GO:0005886">
    <property type="term" value="C:plasma membrane"/>
    <property type="evidence" value="ECO:0007669"/>
    <property type="project" value="UniProtKB-SubCell"/>
</dbReference>
<feature type="transmembrane region" description="Helical" evidence="8">
    <location>
        <begin position="283"/>
        <end position="305"/>
    </location>
</feature>
<evidence type="ECO:0000256" key="4">
    <source>
        <dbReference type="ARBA" id="ARBA00022475"/>
    </source>
</evidence>
<reference evidence="11" key="1">
    <citation type="submission" date="2016-10" db="EMBL/GenBank/DDBJ databases">
        <authorList>
            <person name="Varghese N."/>
            <person name="Submissions S."/>
        </authorList>
    </citation>
    <scope>NUCLEOTIDE SEQUENCE [LARGE SCALE GENOMIC DNA]</scope>
    <source>
        <strain evidence="11">ES.061</strain>
    </source>
</reference>
<evidence type="ECO:0000256" key="3">
    <source>
        <dbReference type="ARBA" id="ARBA00022448"/>
    </source>
</evidence>
<comment type="subcellular location">
    <subcellularLocation>
        <location evidence="1 8">Cell membrane</location>
        <topology evidence="1 8">Multi-pass membrane protein</topology>
    </subcellularLocation>
</comment>
<dbReference type="PROSITE" id="PS50928">
    <property type="entry name" value="ABC_TM1"/>
    <property type="match status" value="1"/>
</dbReference>
<name>A0A1H4L4W9_9HYPH</name>
<dbReference type="InterPro" id="IPR035906">
    <property type="entry name" value="MetI-like_sf"/>
</dbReference>
<keyword evidence="5 8" id="KW-0812">Transmembrane</keyword>
<organism evidence="10 11">
    <name type="scientific">Nitratireductor aquibiodomus</name>
    <dbReference type="NCBI Taxonomy" id="204799"/>
    <lineage>
        <taxon>Bacteria</taxon>
        <taxon>Pseudomonadati</taxon>
        <taxon>Pseudomonadota</taxon>
        <taxon>Alphaproteobacteria</taxon>
        <taxon>Hyphomicrobiales</taxon>
        <taxon>Phyllobacteriaceae</taxon>
        <taxon>Nitratireductor</taxon>
    </lineage>
</organism>
<feature type="transmembrane region" description="Helical" evidence="8">
    <location>
        <begin position="95"/>
        <end position="116"/>
    </location>
</feature>
<dbReference type="GO" id="GO:0055085">
    <property type="term" value="P:transmembrane transport"/>
    <property type="evidence" value="ECO:0007669"/>
    <property type="project" value="InterPro"/>
</dbReference>
<evidence type="ECO:0000256" key="5">
    <source>
        <dbReference type="ARBA" id="ARBA00022692"/>
    </source>
</evidence>
<keyword evidence="7 8" id="KW-0472">Membrane</keyword>
<protein>
    <submittedName>
        <fullName evidence="10">Carbohydrate ABC transporter membrane protein 1, CUT1 family</fullName>
    </submittedName>
</protein>
<feature type="transmembrane region" description="Helical" evidence="8">
    <location>
        <begin position="181"/>
        <end position="205"/>
    </location>
</feature>
<dbReference type="CDD" id="cd06261">
    <property type="entry name" value="TM_PBP2"/>
    <property type="match status" value="1"/>
</dbReference>
<dbReference type="Proteomes" id="UP000199064">
    <property type="component" value="Unassembled WGS sequence"/>
</dbReference>
<accession>A0A1H4L4W9</accession>
<dbReference type="InterPro" id="IPR000515">
    <property type="entry name" value="MetI-like"/>
</dbReference>
<keyword evidence="4" id="KW-1003">Cell membrane</keyword>
<feature type="transmembrane region" description="Helical" evidence="8">
    <location>
        <begin position="226"/>
        <end position="248"/>
    </location>
</feature>
<sequence length="319" mass="34974">MSGFNNKKGKGGRLAGDGSSLSNFLTEGRGFLLIMLLPALLVLGFVIGLPMLKALILSFDTINFRRPAAAGTFGWHNYEKLVFDAQVWNAVWRSALYMGGTVIGSIVLALSAALLTRRIVRFRALARLTFLIPWTVPAVVTALVWGVMYEGNFGVINRLLDPLPFLDRTDWLIDRDTALPALILAQVWNEFPVAYIFFLAGLHSIPDELYEAARIDRASAFNQFRYITLPQLSSVTAVIVVLLMIMGFKSFPIIFILTGGGPAGATETMTVLTYNTAFRKLDFSYAATLGILAVLISLAMVLVYLRVMKRAERGAGGAV</sequence>
<evidence type="ECO:0000256" key="7">
    <source>
        <dbReference type="ARBA" id="ARBA00023136"/>
    </source>
</evidence>
<gene>
    <name evidence="10" type="ORF">SAMN05216452_2645</name>
</gene>
<dbReference type="RefSeq" id="WP_025030890.1">
    <property type="nucleotide sequence ID" value="NZ_FNSL01000001.1"/>
</dbReference>
<evidence type="ECO:0000256" key="8">
    <source>
        <dbReference type="RuleBase" id="RU363032"/>
    </source>
</evidence>
<comment type="similarity">
    <text evidence="2 8">Belongs to the binding-protein-dependent transport system permease family.</text>
</comment>
<dbReference type="Pfam" id="PF00528">
    <property type="entry name" value="BPD_transp_1"/>
    <property type="match status" value="1"/>
</dbReference>
<keyword evidence="11" id="KW-1185">Reference proteome</keyword>
<evidence type="ECO:0000259" key="9">
    <source>
        <dbReference type="PROSITE" id="PS50928"/>
    </source>
</evidence>
<feature type="domain" description="ABC transmembrane type-1" evidence="9">
    <location>
        <begin position="91"/>
        <end position="304"/>
    </location>
</feature>
<keyword evidence="6 8" id="KW-1133">Transmembrane helix</keyword>
<proteinExistence type="inferred from homology"/>
<evidence type="ECO:0000256" key="2">
    <source>
        <dbReference type="ARBA" id="ARBA00009306"/>
    </source>
</evidence>
<evidence type="ECO:0000313" key="11">
    <source>
        <dbReference type="Proteomes" id="UP000199064"/>
    </source>
</evidence>
<dbReference type="PANTHER" id="PTHR43227">
    <property type="entry name" value="BLL4140 PROTEIN"/>
    <property type="match status" value="1"/>
</dbReference>
<evidence type="ECO:0000256" key="1">
    <source>
        <dbReference type="ARBA" id="ARBA00004651"/>
    </source>
</evidence>
<dbReference type="SUPFAM" id="SSF161098">
    <property type="entry name" value="MetI-like"/>
    <property type="match status" value="1"/>
</dbReference>
<dbReference type="PANTHER" id="PTHR43227:SF8">
    <property type="entry name" value="DIACETYLCHITOBIOSE UPTAKE SYSTEM PERMEASE PROTEIN DASB"/>
    <property type="match status" value="1"/>
</dbReference>